<dbReference type="AlphaFoldDB" id="A0A1H9VS77"/>
<organism evidence="2 3">
    <name type="scientific">Salipaludibacillus aurantiacus</name>
    <dbReference type="NCBI Taxonomy" id="1601833"/>
    <lineage>
        <taxon>Bacteria</taxon>
        <taxon>Bacillati</taxon>
        <taxon>Bacillota</taxon>
        <taxon>Bacilli</taxon>
        <taxon>Bacillales</taxon>
        <taxon>Bacillaceae</taxon>
    </lineage>
</organism>
<dbReference type="STRING" id="1601833.SAMN05518684_11252"/>
<dbReference type="Proteomes" id="UP000198571">
    <property type="component" value="Unassembled WGS sequence"/>
</dbReference>
<dbReference type="Pfam" id="PF03167">
    <property type="entry name" value="UDG"/>
    <property type="match status" value="1"/>
</dbReference>
<dbReference type="NCBIfam" id="TIGR04274">
    <property type="entry name" value="hypoxanDNAglyco"/>
    <property type="match status" value="1"/>
</dbReference>
<dbReference type="SMART" id="SM00987">
    <property type="entry name" value="UreE_C"/>
    <property type="match status" value="1"/>
</dbReference>
<dbReference type="SUPFAM" id="SSF52141">
    <property type="entry name" value="Uracil-DNA glycosylase-like"/>
    <property type="match status" value="1"/>
</dbReference>
<dbReference type="RefSeq" id="WP_093053724.1">
    <property type="nucleotide sequence ID" value="NZ_FOGT01000012.1"/>
</dbReference>
<dbReference type="InterPro" id="IPR005122">
    <property type="entry name" value="Uracil-DNA_glycosylase-like"/>
</dbReference>
<protein>
    <submittedName>
        <fullName evidence="2">TDG/mug DNA glycosylase family protein</fullName>
    </submittedName>
</protein>
<feature type="domain" description="Uracil-DNA glycosylase-like" evidence="1">
    <location>
        <begin position="8"/>
        <end position="164"/>
    </location>
</feature>
<dbReference type="CDD" id="cd10032">
    <property type="entry name" value="UDG-F6_HDG"/>
    <property type="match status" value="1"/>
</dbReference>
<dbReference type="Gene3D" id="3.40.470.10">
    <property type="entry name" value="Uracil-DNA glycosylase-like domain"/>
    <property type="match status" value="1"/>
</dbReference>
<evidence type="ECO:0000259" key="1">
    <source>
        <dbReference type="SMART" id="SM00986"/>
    </source>
</evidence>
<sequence length="175" mass="20117">MKERHSLEPVVQKGARVLILGSMPGEQSLQRREYYGNPRNHFWPLVGELLNTDLSTFSYERKCDFLKTNHIALWDVIGSCKRKGSLDSAIRDEKMNDLAGLLTTYPTIQWVGLNGTKAYETFRKYIKNHAFPPVPYTKLPSTSPVPGRNVKSFSEKVKAWREMTDYLQHNGGEKR</sequence>
<dbReference type="InterPro" id="IPR026353">
    <property type="entry name" value="Hypoxan-DNA_Glyclase"/>
</dbReference>
<dbReference type="SMART" id="SM00986">
    <property type="entry name" value="UDG"/>
    <property type="match status" value="1"/>
</dbReference>
<dbReference type="InterPro" id="IPR036895">
    <property type="entry name" value="Uracil-DNA_glycosylase-like_sf"/>
</dbReference>
<gene>
    <name evidence="2" type="ORF">SAMN05518684_11252</name>
</gene>
<dbReference type="EMBL" id="FOGT01000012">
    <property type="protein sequence ID" value="SES24389.1"/>
    <property type="molecule type" value="Genomic_DNA"/>
</dbReference>
<evidence type="ECO:0000313" key="3">
    <source>
        <dbReference type="Proteomes" id="UP000198571"/>
    </source>
</evidence>
<dbReference type="OrthoDB" id="9799921at2"/>
<evidence type="ECO:0000313" key="2">
    <source>
        <dbReference type="EMBL" id="SES24389.1"/>
    </source>
</evidence>
<keyword evidence="3" id="KW-1185">Reference proteome</keyword>
<reference evidence="3" key="1">
    <citation type="submission" date="2016-10" db="EMBL/GenBank/DDBJ databases">
        <authorList>
            <person name="Varghese N."/>
            <person name="Submissions S."/>
        </authorList>
    </citation>
    <scope>NUCLEOTIDE SEQUENCE [LARGE SCALE GENOMIC DNA]</scope>
    <source>
        <strain evidence="3">S9</strain>
    </source>
</reference>
<name>A0A1H9VS77_9BACI</name>
<proteinExistence type="predicted"/>
<accession>A0A1H9VS77</accession>